<feature type="region of interest" description="Disordered" evidence="1">
    <location>
        <begin position="418"/>
        <end position="445"/>
    </location>
</feature>
<dbReference type="Proteomes" id="UP000800093">
    <property type="component" value="Unassembled WGS sequence"/>
</dbReference>
<comment type="caution">
    <text evidence="2">The sequence shown here is derived from an EMBL/GenBank/DDBJ whole genome shotgun (WGS) entry which is preliminary data.</text>
</comment>
<accession>A0A9P4K3R4</accession>
<dbReference type="AlphaFoldDB" id="A0A9P4K3R4"/>
<proteinExistence type="predicted"/>
<feature type="region of interest" description="Disordered" evidence="1">
    <location>
        <begin position="198"/>
        <end position="221"/>
    </location>
</feature>
<protein>
    <submittedName>
        <fullName evidence="2">Uncharacterized protein</fullName>
    </submittedName>
</protein>
<organism evidence="2 3">
    <name type="scientific">Lojkania enalia</name>
    <dbReference type="NCBI Taxonomy" id="147567"/>
    <lineage>
        <taxon>Eukaryota</taxon>
        <taxon>Fungi</taxon>
        <taxon>Dikarya</taxon>
        <taxon>Ascomycota</taxon>
        <taxon>Pezizomycotina</taxon>
        <taxon>Dothideomycetes</taxon>
        <taxon>Pleosporomycetidae</taxon>
        <taxon>Pleosporales</taxon>
        <taxon>Pleosporales incertae sedis</taxon>
        <taxon>Lojkania</taxon>
    </lineage>
</organism>
<name>A0A9P4K3R4_9PLEO</name>
<keyword evidence="3" id="KW-1185">Reference proteome</keyword>
<evidence type="ECO:0000256" key="1">
    <source>
        <dbReference type="SAM" id="MobiDB-lite"/>
    </source>
</evidence>
<evidence type="ECO:0000313" key="3">
    <source>
        <dbReference type="Proteomes" id="UP000800093"/>
    </source>
</evidence>
<gene>
    <name evidence="2" type="ORF">CC78DRAFT_546738</name>
</gene>
<evidence type="ECO:0000313" key="2">
    <source>
        <dbReference type="EMBL" id="KAF2261351.1"/>
    </source>
</evidence>
<dbReference type="EMBL" id="ML986659">
    <property type="protein sequence ID" value="KAF2261351.1"/>
    <property type="molecule type" value="Genomic_DNA"/>
</dbReference>
<sequence>MSYLDDSASIASPMTVAAPPPTATDVVAISTVMKRQIQSDAPDFMDYLPFVPQMEEKDAAIRKLMVGRLRGVPVYCYCFARRTDRGCRLLAYYWNNKSTSGTEKHERLSIKQLQDNVKLSIPFNYLVEGKRGQYGRLLSAFIKACFVMKGLTAGSPIETSLGYLEALAQALKIVRLKFAGQDAKDALKMDANREADYGAGGELSGSSQVQGCAPNPLPDMSPAMLDGPSINDLRPEVTQCPNTPTRYFTPIMDDQYLDSNDVDGFSQFTCFPNLPGPNPTESRPDPVQHLVEAPKISSVFERNLSKSEQIQSVSQESPTGGLQDFDGVLPPSPTPISTNIVGDVAQRRTSSAGPSVFHSSLSISDIGDFMRDEDAREDSLAITKQSFIKLKQYETIAGLGKIEIQHLENQLRGAKRRVAEAETSGQEEIRKLGKRPKGIPGTHGY</sequence>
<reference evidence="3" key="1">
    <citation type="journal article" date="2020" name="Stud. Mycol.">
        <title>101 Dothideomycetes genomes: A test case for predicting lifestyles and emergence of pathogens.</title>
        <authorList>
            <person name="Haridas S."/>
            <person name="Albert R."/>
            <person name="Binder M."/>
            <person name="Bloem J."/>
            <person name="LaButti K."/>
            <person name="Salamov A."/>
            <person name="Andreopoulos B."/>
            <person name="Baker S."/>
            <person name="Barry K."/>
            <person name="Bills G."/>
            <person name="Bluhm B."/>
            <person name="Cannon C."/>
            <person name="Castanera R."/>
            <person name="Culley D."/>
            <person name="Daum C."/>
            <person name="Ezra D."/>
            <person name="Gonzalez J."/>
            <person name="Henrissat B."/>
            <person name="Kuo A."/>
            <person name="Liang C."/>
            <person name="Lipzen A."/>
            <person name="Lutzoni F."/>
            <person name="Magnuson J."/>
            <person name="Mondo S."/>
            <person name="Nolan M."/>
            <person name="Ohm R."/>
            <person name="Pangilinan J."/>
            <person name="Park H.-J."/>
            <person name="Ramirez L."/>
            <person name="Alfaro M."/>
            <person name="Sun H."/>
            <person name="Tritt A."/>
            <person name="Yoshinaga Y."/>
            <person name="Zwiers L.-H."/>
            <person name="Turgeon B."/>
            <person name="Goodwin S."/>
            <person name="Spatafora J."/>
            <person name="Crous P."/>
            <person name="Grigoriev I."/>
        </authorList>
    </citation>
    <scope>NUCLEOTIDE SEQUENCE [LARGE SCALE GENOMIC DNA]</scope>
    <source>
        <strain evidence="3">CBS 304.66</strain>
    </source>
</reference>